<keyword evidence="5 9" id="KW-0812">Transmembrane</keyword>
<dbReference type="GO" id="GO:0005886">
    <property type="term" value="C:plasma membrane"/>
    <property type="evidence" value="ECO:0007669"/>
    <property type="project" value="UniProtKB-SubCell"/>
</dbReference>
<evidence type="ECO:0000313" key="10">
    <source>
        <dbReference type="EMBL" id="GAD79199.1"/>
    </source>
</evidence>
<evidence type="ECO:0000256" key="8">
    <source>
        <dbReference type="SAM" id="MobiDB-lite"/>
    </source>
</evidence>
<dbReference type="Proteomes" id="UP000016562">
    <property type="component" value="Unassembled WGS sequence"/>
</dbReference>
<comment type="subcellular location">
    <subcellularLocation>
        <location evidence="1">Cell inner membrane</location>
        <topology evidence="1">Multi-pass membrane protein</topology>
    </subcellularLocation>
</comment>
<keyword evidence="3" id="KW-1003">Cell membrane</keyword>
<keyword evidence="6 9" id="KW-1133">Transmembrane helix</keyword>
<comment type="caution">
    <text evidence="10">The sequence shown here is derived from an EMBL/GenBank/DDBJ whole genome shotgun (WGS) entry which is preliminary data.</text>
</comment>
<evidence type="ECO:0000256" key="3">
    <source>
        <dbReference type="ARBA" id="ARBA00022475"/>
    </source>
</evidence>
<keyword evidence="11" id="KW-1185">Reference proteome</keyword>
<dbReference type="STRING" id="1219080.VEZ01S_08_02350"/>
<keyword evidence="7 9" id="KW-0472">Membrane</keyword>
<evidence type="ECO:0000256" key="2">
    <source>
        <dbReference type="ARBA" id="ARBA00008255"/>
    </source>
</evidence>
<dbReference type="InterPro" id="IPR021147">
    <property type="entry name" value="DUF697"/>
</dbReference>
<accession>U3CD33</accession>
<dbReference type="EMBL" id="BATM01000008">
    <property type="protein sequence ID" value="GAD79199.1"/>
    <property type="molecule type" value="Genomic_DNA"/>
</dbReference>
<protein>
    <submittedName>
        <fullName evidence="10">Uncharacterized protein</fullName>
    </submittedName>
</protein>
<evidence type="ECO:0000256" key="7">
    <source>
        <dbReference type="ARBA" id="ARBA00023136"/>
    </source>
</evidence>
<reference evidence="10 11" key="1">
    <citation type="submission" date="2013-09" db="EMBL/GenBank/DDBJ databases">
        <title>Whole genome shotgun sequence of Vibrio ezurae NBRC 102218.</title>
        <authorList>
            <person name="Yoshida I."/>
            <person name="Hosoyama A."/>
            <person name="Numata M."/>
            <person name="Hashimoto M."/>
            <person name="Hosoyama Y."/>
            <person name="Tsuchikane K."/>
            <person name="Noguchi M."/>
            <person name="Hirakata S."/>
            <person name="Ichikawa N."/>
            <person name="Ohji S."/>
            <person name="Yamazoe A."/>
            <person name="Fujita N."/>
        </authorList>
    </citation>
    <scope>NUCLEOTIDE SEQUENCE [LARGE SCALE GENOMIC DNA]</scope>
    <source>
        <strain evidence="10 11">NBRC 102218</strain>
    </source>
</reference>
<dbReference type="OrthoDB" id="958025at2"/>
<dbReference type="PANTHER" id="PTHR39342">
    <property type="entry name" value="UPF0283 MEMBRANE PROTEIN YCJF"/>
    <property type="match status" value="1"/>
</dbReference>
<dbReference type="RefSeq" id="WP_021712910.1">
    <property type="nucleotide sequence ID" value="NZ_BATM01000008.1"/>
</dbReference>
<comment type="similarity">
    <text evidence="2">Belongs to the UPF0283 family.</text>
</comment>
<keyword evidence="4" id="KW-0997">Cell inner membrane</keyword>
<dbReference type="eggNOG" id="COG3768">
    <property type="taxonomic scope" value="Bacteria"/>
</dbReference>
<evidence type="ECO:0000256" key="6">
    <source>
        <dbReference type="ARBA" id="ARBA00022989"/>
    </source>
</evidence>
<feature type="transmembrane region" description="Helical" evidence="9">
    <location>
        <begin position="97"/>
        <end position="117"/>
    </location>
</feature>
<gene>
    <name evidence="10" type="ORF">VEZ01S_08_02350</name>
</gene>
<evidence type="ECO:0000256" key="9">
    <source>
        <dbReference type="SAM" id="Phobius"/>
    </source>
</evidence>
<evidence type="ECO:0000256" key="5">
    <source>
        <dbReference type="ARBA" id="ARBA00022692"/>
    </source>
</evidence>
<organism evidence="10 11">
    <name type="scientific">Vibrio ezurae NBRC 102218</name>
    <dbReference type="NCBI Taxonomy" id="1219080"/>
    <lineage>
        <taxon>Bacteria</taxon>
        <taxon>Pseudomonadati</taxon>
        <taxon>Pseudomonadota</taxon>
        <taxon>Gammaproteobacteria</taxon>
        <taxon>Vibrionales</taxon>
        <taxon>Vibrionaceae</taxon>
        <taxon>Vibrio</taxon>
    </lineage>
</organism>
<feature type="region of interest" description="Disordered" evidence="8">
    <location>
        <begin position="1"/>
        <end position="38"/>
    </location>
</feature>
<dbReference type="PANTHER" id="PTHR39342:SF1">
    <property type="entry name" value="UPF0283 MEMBRANE PROTEIN YCJF"/>
    <property type="match status" value="1"/>
</dbReference>
<name>U3CD33_9VIBR</name>
<proteinExistence type="inferred from homology"/>
<evidence type="ECO:0000313" key="11">
    <source>
        <dbReference type="Proteomes" id="UP000016562"/>
    </source>
</evidence>
<dbReference type="InterPro" id="IPR006507">
    <property type="entry name" value="UPF0283"/>
</dbReference>
<dbReference type="AlphaFoldDB" id="U3CD33"/>
<feature type="transmembrane region" description="Helical" evidence="9">
    <location>
        <begin position="123"/>
        <end position="144"/>
    </location>
</feature>
<dbReference type="NCBIfam" id="TIGR01620">
    <property type="entry name" value="hyp_HI0043"/>
    <property type="match status" value="1"/>
</dbReference>
<evidence type="ECO:0000256" key="1">
    <source>
        <dbReference type="ARBA" id="ARBA00004429"/>
    </source>
</evidence>
<sequence>MSDYKTKQVFSSKAASKSEHAFADADPSVSHKQKGRAFSGSFDSVTEDVDKELGARQTFASHEFIARDSTSDEQTEQIEEKVATLFNRRKIPLKWKLLFATLAGLSIWQLAESFIGALQSGDYLALAWTTLLTGGCLVGAGALLRELLKMRRLRRQGDAQMKAQQLYDDNDYGNAASFCDSLSSSLAAKGVENIGLDKWSKQRSSNHSDRDMLDLYQGYVLSPVDEKVNKAIAKYSSEAAVMVAASPLAAADMMLVAWRNISLINRIAKEYGVELGYWSRIQLLRLTLINMAAAGGSELAIDAGMDLLSMDLTAKLSSRVAQGVGVGLLTARLGIKAAQLMRPIPFSESNQLKLGHVRDQVMLSVKHRLQNYRDEDEG</sequence>
<dbReference type="Pfam" id="PF05128">
    <property type="entry name" value="DUF697"/>
    <property type="match status" value="1"/>
</dbReference>
<evidence type="ECO:0000256" key="4">
    <source>
        <dbReference type="ARBA" id="ARBA00022519"/>
    </source>
</evidence>